<dbReference type="AlphaFoldDB" id="A0A8S0VPU7"/>
<dbReference type="Proteomes" id="UP000594638">
    <property type="component" value="Unassembled WGS sequence"/>
</dbReference>
<evidence type="ECO:0000313" key="2">
    <source>
        <dbReference type="EMBL" id="CAA3033408.1"/>
    </source>
</evidence>
<accession>A0A8S0VPU7</accession>
<feature type="compositionally biased region" description="Polar residues" evidence="1">
    <location>
        <begin position="172"/>
        <end position="183"/>
    </location>
</feature>
<name>A0A8S0VPU7_OLEEU</name>
<protein>
    <submittedName>
        <fullName evidence="2">Uncharacterized protein</fullName>
    </submittedName>
</protein>
<evidence type="ECO:0000256" key="1">
    <source>
        <dbReference type="SAM" id="MobiDB-lite"/>
    </source>
</evidence>
<dbReference type="EMBL" id="CACTIH010010804">
    <property type="protein sequence ID" value="CAA3033408.1"/>
    <property type="molecule type" value="Genomic_DNA"/>
</dbReference>
<feature type="compositionally biased region" description="Basic and acidic residues" evidence="1">
    <location>
        <begin position="196"/>
        <end position="208"/>
    </location>
</feature>
<dbReference type="Gramene" id="OE9A030196T1">
    <property type="protein sequence ID" value="OE9A030196C1"/>
    <property type="gene ID" value="OE9A030196"/>
</dbReference>
<gene>
    <name evidence="2" type="ORF">OLEA9_A030196</name>
</gene>
<evidence type="ECO:0000313" key="3">
    <source>
        <dbReference type="Proteomes" id="UP000594638"/>
    </source>
</evidence>
<reference evidence="2 3" key="1">
    <citation type="submission" date="2019-12" db="EMBL/GenBank/DDBJ databases">
        <authorList>
            <person name="Alioto T."/>
            <person name="Alioto T."/>
            <person name="Gomez Garrido J."/>
        </authorList>
    </citation>
    <scope>NUCLEOTIDE SEQUENCE [LARGE SCALE GENOMIC DNA]</scope>
</reference>
<comment type="caution">
    <text evidence="2">The sequence shown here is derived from an EMBL/GenBank/DDBJ whole genome shotgun (WGS) entry which is preliminary data.</text>
</comment>
<organism evidence="2 3">
    <name type="scientific">Olea europaea subsp. europaea</name>
    <dbReference type="NCBI Taxonomy" id="158383"/>
    <lineage>
        <taxon>Eukaryota</taxon>
        <taxon>Viridiplantae</taxon>
        <taxon>Streptophyta</taxon>
        <taxon>Embryophyta</taxon>
        <taxon>Tracheophyta</taxon>
        <taxon>Spermatophyta</taxon>
        <taxon>Magnoliopsida</taxon>
        <taxon>eudicotyledons</taxon>
        <taxon>Gunneridae</taxon>
        <taxon>Pentapetalae</taxon>
        <taxon>asterids</taxon>
        <taxon>lamiids</taxon>
        <taxon>Lamiales</taxon>
        <taxon>Oleaceae</taxon>
        <taxon>Oleeae</taxon>
        <taxon>Olea</taxon>
    </lineage>
</organism>
<proteinExistence type="predicted"/>
<feature type="region of interest" description="Disordered" evidence="1">
    <location>
        <begin position="172"/>
        <end position="208"/>
    </location>
</feature>
<sequence length="208" mass="22954">MRSSELPLRLIRRRRFRIMGRVQVGEPILILPLPPPMFAEKKGLGLDYKVPILGQPIEDHPSYLWGGVSGTDFLVQSLGLVQPRAGKGLVVPGVIRLAGTREYDAPQANSLREGILCLKAENRTEKEGREATAFSIGATFKPLKPPLLVNPGEGTLAALRYGSKVGNYSQCISRTSKTGQTTDRSARQKPHTSDAANHHHREEREVSW</sequence>
<keyword evidence="3" id="KW-1185">Reference proteome</keyword>
<dbReference type="OrthoDB" id="1680404at2759"/>